<feature type="compositionally biased region" description="Basic and acidic residues" evidence="1">
    <location>
        <begin position="29"/>
        <end position="46"/>
    </location>
</feature>
<dbReference type="EMBL" id="JAVDSB010000030">
    <property type="protein sequence ID" value="MDR6555436.1"/>
    <property type="molecule type" value="Genomic_DNA"/>
</dbReference>
<comment type="caution">
    <text evidence="2">The sequence shown here is derived from an EMBL/GenBank/DDBJ whole genome shotgun (WGS) entry which is preliminary data.</text>
</comment>
<protein>
    <recommendedName>
        <fullName evidence="4">Transposase</fullName>
    </recommendedName>
</protein>
<reference evidence="2 3" key="1">
    <citation type="submission" date="2023-07" db="EMBL/GenBank/DDBJ databases">
        <title>Sorghum-associated microbial communities from plants grown in Nebraska, USA.</title>
        <authorList>
            <person name="Schachtman D."/>
        </authorList>
    </citation>
    <scope>NUCLEOTIDE SEQUENCE [LARGE SCALE GENOMIC DNA]</scope>
    <source>
        <strain evidence="2 3">CC258</strain>
    </source>
</reference>
<keyword evidence="3" id="KW-1185">Reference proteome</keyword>
<proteinExistence type="predicted"/>
<evidence type="ECO:0000256" key="1">
    <source>
        <dbReference type="SAM" id="MobiDB-lite"/>
    </source>
</evidence>
<evidence type="ECO:0000313" key="2">
    <source>
        <dbReference type="EMBL" id="MDR6555436.1"/>
    </source>
</evidence>
<evidence type="ECO:0000313" key="3">
    <source>
        <dbReference type="Proteomes" id="UP001267290"/>
    </source>
</evidence>
<feature type="region of interest" description="Disordered" evidence="1">
    <location>
        <begin position="29"/>
        <end position="54"/>
    </location>
</feature>
<gene>
    <name evidence="2" type="ORF">J2736_006698</name>
</gene>
<organism evidence="2 3">
    <name type="scientific">Paenibacillus qinlingensis</name>
    <dbReference type="NCBI Taxonomy" id="1837343"/>
    <lineage>
        <taxon>Bacteria</taxon>
        <taxon>Bacillati</taxon>
        <taxon>Bacillota</taxon>
        <taxon>Bacilli</taxon>
        <taxon>Bacillales</taxon>
        <taxon>Paenibacillaceae</taxon>
        <taxon>Paenibacillus</taxon>
    </lineage>
</organism>
<dbReference type="Proteomes" id="UP001267290">
    <property type="component" value="Unassembled WGS sequence"/>
</dbReference>
<name>A0ABU1P6Q3_9BACL</name>
<dbReference type="RefSeq" id="WP_310502770.1">
    <property type="nucleotide sequence ID" value="NZ_JAVDSB010000030.1"/>
</dbReference>
<evidence type="ECO:0008006" key="4">
    <source>
        <dbReference type="Google" id="ProtNLM"/>
    </source>
</evidence>
<accession>A0ABU1P6Q3</accession>
<sequence>MGHFEGITPEQRWKNDVLEELQAIRKILERQEPTQVGSDKKEDKPRMGRPPLKR</sequence>